<dbReference type="GO" id="GO:0051879">
    <property type="term" value="F:Hsp90 protein binding"/>
    <property type="evidence" value="ECO:0007669"/>
    <property type="project" value="TreeGrafter"/>
</dbReference>
<name>A0A7S1FJC3_NOCSC</name>
<dbReference type="SUPFAM" id="SSF48452">
    <property type="entry name" value="TPR-like"/>
    <property type="match status" value="1"/>
</dbReference>
<dbReference type="EMBL" id="HBFQ01065305">
    <property type="protein sequence ID" value="CAD8872007.1"/>
    <property type="molecule type" value="Transcribed_RNA"/>
</dbReference>
<protein>
    <submittedName>
        <fullName evidence="3">Uncharacterized protein</fullName>
    </submittedName>
</protein>
<dbReference type="PANTHER" id="PTHR22904:SF523">
    <property type="entry name" value="STRESS-INDUCED-PHOSPHOPROTEIN 1"/>
    <property type="match status" value="1"/>
</dbReference>
<organism evidence="3">
    <name type="scientific">Noctiluca scintillans</name>
    <name type="common">Sea sparkle</name>
    <name type="synonym">Red tide dinoflagellate</name>
    <dbReference type="NCBI Taxonomy" id="2966"/>
    <lineage>
        <taxon>Eukaryota</taxon>
        <taxon>Sar</taxon>
        <taxon>Alveolata</taxon>
        <taxon>Dinophyceae</taxon>
        <taxon>Noctilucales</taxon>
        <taxon>Noctilucaceae</taxon>
        <taxon>Noctiluca</taxon>
    </lineage>
</organism>
<dbReference type="PANTHER" id="PTHR22904">
    <property type="entry name" value="TPR REPEAT CONTAINING PROTEIN"/>
    <property type="match status" value="1"/>
</dbReference>
<sequence>MTGEAITEQLRGEVLSGDSSELRARAKEALERGDENTASRLYTMAIDLVARDMPRNAGGVASAANLFSCNGSSGGELAKLLSNRSLVYLKQGDIPAALEDAKTCTLADPSFEKGYLRLVAALEAAGAPLEKQLEACERGLEQCPGGEMLTSRKWRLKKSIASKAEGHDTPAVESRIHEIMRIANDESHPRRAEAAADLGSCFAVGSHGIDKDVERAERFLRVGAEGGEITAMRNLGVLLLQTERPGEAAERLREATLAGDEQAADLLRQLADEAASREKDSLAKLRAMAEDGDQRAVEMLAEWEQRQKDV</sequence>
<evidence type="ECO:0000256" key="1">
    <source>
        <dbReference type="ARBA" id="ARBA00022737"/>
    </source>
</evidence>
<proteinExistence type="predicted"/>
<keyword evidence="1" id="KW-0677">Repeat</keyword>
<evidence type="ECO:0000256" key="2">
    <source>
        <dbReference type="ARBA" id="ARBA00022803"/>
    </source>
</evidence>
<dbReference type="AlphaFoldDB" id="A0A7S1FJC3"/>
<accession>A0A7S1FJC3</accession>
<keyword evidence="2" id="KW-0802">TPR repeat</keyword>
<evidence type="ECO:0000313" key="3">
    <source>
        <dbReference type="EMBL" id="CAD8872007.1"/>
    </source>
</evidence>
<dbReference type="InterPro" id="IPR011990">
    <property type="entry name" value="TPR-like_helical_dom_sf"/>
</dbReference>
<reference evidence="3" key="1">
    <citation type="submission" date="2021-01" db="EMBL/GenBank/DDBJ databases">
        <authorList>
            <person name="Corre E."/>
            <person name="Pelletier E."/>
            <person name="Niang G."/>
            <person name="Scheremetjew M."/>
            <person name="Finn R."/>
            <person name="Kale V."/>
            <person name="Holt S."/>
            <person name="Cochrane G."/>
            <person name="Meng A."/>
            <person name="Brown T."/>
            <person name="Cohen L."/>
        </authorList>
    </citation>
    <scope>NUCLEOTIDE SEQUENCE</scope>
</reference>
<gene>
    <name evidence="3" type="ORF">NSCI0253_LOCUS46364</name>
</gene>
<dbReference type="Gene3D" id="1.25.40.10">
    <property type="entry name" value="Tetratricopeptide repeat domain"/>
    <property type="match status" value="2"/>
</dbReference>